<dbReference type="Gene3D" id="3.40.50.1000">
    <property type="entry name" value="HAD superfamily/HAD-like"/>
    <property type="match status" value="1"/>
</dbReference>
<dbReference type="STRING" id="555875.SAMN04488124_0571"/>
<dbReference type="NCBIfam" id="TIGR01549">
    <property type="entry name" value="HAD-SF-IA-v1"/>
    <property type="match status" value="1"/>
</dbReference>
<organism evidence="2 3">
    <name type="scientific">Halogeometricum limi</name>
    <dbReference type="NCBI Taxonomy" id="555875"/>
    <lineage>
        <taxon>Archaea</taxon>
        <taxon>Methanobacteriati</taxon>
        <taxon>Methanobacteriota</taxon>
        <taxon>Stenosarchaea group</taxon>
        <taxon>Halobacteria</taxon>
        <taxon>Halobacteriales</taxon>
        <taxon>Haloferacaceae</taxon>
        <taxon>Halogeometricum</taxon>
    </lineage>
</organism>
<dbReference type="SUPFAM" id="SSF56784">
    <property type="entry name" value="HAD-like"/>
    <property type="match status" value="1"/>
</dbReference>
<evidence type="ECO:0000256" key="1">
    <source>
        <dbReference type="ARBA" id="ARBA00007958"/>
    </source>
</evidence>
<dbReference type="SFLD" id="SFLDS00003">
    <property type="entry name" value="Haloacid_Dehalogenase"/>
    <property type="match status" value="1"/>
</dbReference>
<dbReference type="NCBIfam" id="TIGR01548">
    <property type="entry name" value="HAD-SF-IA-hyp1"/>
    <property type="match status" value="1"/>
</dbReference>
<dbReference type="InterPro" id="IPR006439">
    <property type="entry name" value="HAD-SF_hydro_IA"/>
</dbReference>
<dbReference type="GO" id="GO:0006281">
    <property type="term" value="P:DNA repair"/>
    <property type="evidence" value="ECO:0007669"/>
    <property type="project" value="TreeGrafter"/>
</dbReference>
<protein>
    <submittedName>
        <fullName evidence="2">Haloacid dehalogenase superfamily, subfamily IA hydrolase, TIGR01548</fullName>
    </submittedName>
</protein>
<evidence type="ECO:0000313" key="3">
    <source>
        <dbReference type="Proteomes" id="UP000243250"/>
    </source>
</evidence>
<dbReference type="OrthoDB" id="8384at2157"/>
<gene>
    <name evidence="2" type="ORF">SAMN04488124_0571</name>
</gene>
<dbReference type="InterPro" id="IPR023214">
    <property type="entry name" value="HAD_sf"/>
</dbReference>
<dbReference type="AlphaFoldDB" id="A0A1I6FYX4"/>
<dbReference type="GO" id="GO:0008967">
    <property type="term" value="F:phosphoglycolate phosphatase activity"/>
    <property type="evidence" value="ECO:0007669"/>
    <property type="project" value="TreeGrafter"/>
</dbReference>
<sequence>MHADAVVLDIDGVLVDVADSYRRAIVESISRLYDRTIDKSDIQRFKDASGFNNDWELTYAAALYLLADDRRPVSLAAFTDRIHERGGGLSAAEAVAEAHLSADDYAAVRDEWDPEGLREAFQALYLGTDLYRDLEGGDPPFEAPGYIHDEPVVVDGETLDYLTSNHRVGVLTGRPEAEAEIALSRALLSVPPEHRFTMDDWEAGKPDPHALTTLAERFDADSVVFVGDTLDDVQTAVNAAAADESRTYHGVGVLTGGLTGEDGREKFASVGATAVLDSVNDLPAFLGDAEE</sequence>
<dbReference type="Proteomes" id="UP000243250">
    <property type="component" value="Unassembled WGS sequence"/>
</dbReference>
<dbReference type="Pfam" id="PF00702">
    <property type="entry name" value="Hydrolase"/>
    <property type="match status" value="1"/>
</dbReference>
<dbReference type="EMBL" id="FOYS01000001">
    <property type="protein sequence ID" value="SFR35139.1"/>
    <property type="molecule type" value="Genomic_DNA"/>
</dbReference>
<dbReference type="RefSeq" id="WP_089876552.1">
    <property type="nucleotide sequence ID" value="NZ_FOYS01000001.1"/>
</dbReference>
<proteinExistence type="inferred from homology"/>
<name>A0A1I6FYX4_9EURY</name>
<comment type="similarity">
    <text evidence="1">Belongs to the HAD-like hydrolase superfamily.</text>
</comment>
<dbReference type="PANTHER" id="PTHR43434">
    <property type="entry name" value="PHOSPHOGLYCOLATE PHOSPHATASE"/>
    <property type="match status" value="1"/>
</dbReference>
<reference evidence="3" key="1">
    <citation type="submission" date="2016-10" db="EMBL/GenBank/DDBJ databases">
        <authorList>
            <person name="Varghese N."/>
            <person name="Submissions S."/>
        </authorList>
    </citation>
    <scope>NUCLEOTIDE SEQUENCE [LARGE SCALE GENOMIC DNA]</scope>
    <source>
        <strain evidence="3">CGMCC 1.8711</strain>
    </source>
</reference>
<keyword evidence="2" id="KW-0378">Hydrolase</keyword>
<dbReference type="SFLD" id="SFLDG01129">
    <property type="entry name" value="C1.5:_HAD__Beta-PGM__Phosphata"/>
    <property type="match status" value="1"/>
</dbReference>
<dbReference type="InterPro" id="IPR006438">
    <property type="entry name" value="HAD-SF_TIGR01548"/>
</dbReference>
<evidence type="ECO:0000313" key="2">
    <source>
        <dbReference type="EMBL" id="SFR35139.1"/>
    </source>
</evidence>
<dbReference type="InterPro" id="IPR050155">
    <property type="entry name" value="HAD-like_hydrolase_sf"/>
</dbReference>
<dbReference type="PANTHER" id="PTHR43434:SF1">
    <property type="entry name" value="PHOSPHOGLYCOLATE PHOSPHATASE"/>
    <property type="match status" value="1"/>
</dbReference>
<accession>A0A1I6FYX4</accession>
<keyword evidence="3" id="KW-1185">Reference proteome</keyword>
<dbReference type="CDD" id="cd01427">
    <property type="entry name" value="HAD_like"/>
    <property type="match status" value="1"/>
</dbReference>
<dbReference type="InterPro" id="IPR036412">
    <property type="entry name" value="HAD-like_sf"/>
</dbReference>